<evidence type="ECO:0000313" key="4">
    <source>
        <dbReference type="EMBL" id="PZN78679.1"/>
    </source>
</evidence>
<proteinExistence type="inferred from homology"/>
<name>A0A2W4R996_9GAMM</name>
<dbReference type="InterPro" id="IPR005269">
    <property type="entry name" value="LOG"/>
</dbReference>
<evidence type="ECO:0000313" key="5">
    <source>
        <dbReference type="Proteomes" id="UP000249396"/>
    </source>
</evidence>
<organism evidence="4 5">
    <name type="scientific">Candidatus Methylumidiphilus alinenensis</name>
    <dbReference type="NCBI Taxonomy" id="2202197"/>
    <lineage>
        <taxon>Bacteria</taxon>
        <taxon>Pseudomonadati</taxon>
        <taxon>Pseudomonadota</taxon>
        <taxon>Gammaproteobacteria</taxon>
        <taxon>Methylococcales</taxon>
        <taxon>Candidatus Methylumidiphilus</taxon>
    </lineage>
</organism>
<dbReference type="NCBIfam" id="TIGR00730">
    <property type="entry name" value="Rossman fold protein, TIGR00730 family"/>
    <property type="match status" value="1"/>
</dbReference>
<dbReference type="Proteomes" id="UP000249396">
    <property type="component" value="Unassembled WGS sequence"/>
</dbReference>
<evidence type="ECO:0000256" key="2">
    <source>
        <dbReference type="RuleBase" id="RU363015"/>
    </source>
</evidence>
<dbReference type="Gene3D" id="3.40.50.450">
    <property type="match status" value="1"/>
</dbReference>
<keyword evidence="2" id="KW-0203">Cytokinin biosynthesis</keyword>
<reference evidence="4 5" key="1">
    <citation type="journal article" date="2018" name="Aquat. Microb. Ecol.">
        <title>Gammaproteobacterial methanotrophs dominate.</title>
        <authorList>
            <person name="Rissanen A.J."/>
            <person name="Saarenheimo J."/>
            <person name="Tiirola M."/>
            <person name="Peura S."/>
            <person name="Aalto S.L."/>
            <person name="Karvinen A."/>
            <person name="Nykanen H."/>
        </authorList>
    </citation>
    <scope>NUCLEOTIDE SEQUENCE [LARGE SCALE GENOMIC DNA]</scope>
    <source>
        <strain evidence="4">AMbin10</strain>
    </source>
</reference>
<evidence type="ECO:0000256" key="1">
    <source>
        <dbReference type="ARBA" id="ARBA00000274"/>
    </source>
</evidence>
<dbReference type="SUPFAM" id="SSF102405">
    <property type="entry name" value="MCP/YpsA-like"/>
    <property type="match status" value="1"/>
</dbReference>
<dbReference type="AlphaFoldDB" id="A0A2W4R996"/>
<dbReference type="PANTHER" id="PTHR43393:SF2">
    <property type="entry name" value="CYTOKININ RIBOSIDE 5'-MONOPHOSPHATE PHOSPHORIBOHYDROLASE"/>
    <property type="match status" value="1"/>
</dbReference>
<accession>A0A2W4R996</accession>
<keyword evidence="2" id="KW-0378">Hydrolase</keyword>
<dbReference type="EC" id="3.2.2.n1" evidence="2"/>
<evidence type="ECO:0000256" key="3">
    <source>
        <dbReference type="SAM" id="MobiDB-lite"/>
    </source>
</evidence>
<dbReference type="PANTHER" id="PTHR43393">
    <property type="entry name" value="CYTOKININ RIBOSIDE 5'-MONOPHOSPHATE PHOSPHORIBOHYDROLASE"/>
    <property type="match status" value="1"/>
</dbReference>
<dbReference type="InterPro" id="IPR031100">
    <property type="entry name" value="LOG_fam"/>
</dbReference>
<feature type="region of interest" description="Disordered" evidence="3">
    <location>
        <begin position="212"/>
        <end position="235"/>
    </location>
</feature>
<sequence>MIEDLKGDESWRMFRIMSEFIEGFDKLAQVQFAVSIFGSARVEPGSVYYNAAQSIASLLASEGYTIITGGGSGIMEAANKGAWLKNSTSIGLNIELPAEQKPNPYQSLELEFRYFFVRKVMFIKYSIGYVCLPGGFGTMDEFFEALTLMQTHKTRRMPLILFGSEYWSGLVEWIKTKALADKMIDPDELGLISITDDPYEVVAIMNRHRDRNQCKSSEALPPGQSGRRGTLDYET</sequence>
<comment type="similarity">
    <text evidence="2">Belongs to the LOG family.</text>
</comment>
<dbReference type="Pfam" id="PF03641">
    <property type="entry name" value="Lysine_decarbox"/>
    <property type="match status" value="1"/>
</dbReference>
<dbReference type="GO" id="GO:0009691">
    <property type="term" value="P:cytokinin biosynthetic process"/>
    <property type="evidence" value="ECO:0007669"/>
    <property type="project" value="UniProtKB-UniRule"/>
</dbReference>
<dbReference type="GO" id="GO:0008714">
    <property type="term" value="F:AMP nucleosidase activity"/>
    <property type="evidence" value="ECO:0007669"/>
    <property type="project" value="UniProtKB-EC"/>
</dbReference>
<dbReference type="InterPro" id="IPR052341">
    <property type="entry name" value="LOG_family_nucleotidases"/>
</dbReference>
<dbReference type="EMBL" id="QJPH01000314">
    <property type="protein sequence ID" value="PZN78679.1"/>
    <property type="molecule type" value="Genomic_DNA"/>
</dbReference>
<comment type="caution">
    <text evidence="4">The sequence shown here is derived from an EMBL/GenBank/DDBJ whole genome shotgun (WGS) entry which is preliminary data.</text>
</comment>
<comment type="catalytic activity">
    <reaction evidence="1">
        <text>AMP + H2O = D-ribose 5-phosphate + adenine</text>
        <dbReference type="Rhea" id="RHEA:20129"/>
        <dbReference type="ChEBI" id="CHEBI:15377"/>
        <dbReference type="ChEBI" id="CHEBI:16708"/>
        <dbReference type="ChEBI" id="CHEBI:78346"/>
        <dbReference type="ChEBI" id="CHEBI:456215"/>
        <dbReference type="EC" id="3.2.2.4"/>
    </reaction>
</comment>
<gene>
    <name evidence="4" type="ORF">DM484_12420</name>
</gene>
<protein>
    <recommendedName>
        <fullName evidence="2">Cytokinin riboside 5'-monophosphate phosphoribohydrolase</fullName>
        <ecNumber evidence="2">3.2.2.n1</ecNumber>
    </recommendedName>
</protein>
<dbReference type="GO" id="GO:0005829">
    <property type="term" value="C:cytosol"/>
    <property type="evidence" value="ECO:0007669"/>
    <property type="project" value="TreeGrafter"/>
</dbReference>